<proteinExistence type="predicted"/>
<organism evidence="1 2">
    <name type="scientific">Hermanssonia centrifuga</name>
    <dbReference type="NCBI Taxonomy" id="98765"/>
    <lineage>
        <taxon>Eukaryota</taxon>
        <taxon>Fungi</taxon>
        <taxon>Dikarya</taxon>
        <taxon>Basidiomycota</taxon>
        <taxon>Agaricomycotina</taxon>
        <taxon>Agaricomycetes</taxon>
        <taxon>Polyporales</taxon>
        <taxon>Meruliaceae</taxon>
        <taxon>Hermanssonia</taxon>
    </lineage>
</organism>
<dbReference type="STRING" id="98765.A0A2R6Q5G5"/>
<reference evidence="1 2" key="1">
    <citation type="submission" date="2018-02" db="EMBL/GenBank/DDBJ databases">
        <title>Genome sequence of the basidiomycete white-rot fungus Phlebia centrifuga.</title>
        <authorList>
            <person name="Granchi Z."/>
            <person name="Peng M."/>
            <person name="de Vries R.P."/>
            <person name="Hilden K."/>
            <person name="Makela M.R."/>
            <person name="Grigoriev I."/>
            <person name="Riley R."/>
        </authorList>
    </citation>
    <scope>NUCLEOTIDE SEQUENCE [LARGE SCALE GENOMIC DNA]</scope>
    <source>
        <strain evidence="1 2">FBCC195</strain>
    </source>
</reference>
<name>A0A2R6Q5G5_9APHY</name>
<protein>
    <submittedName>
        <fullName evidence="1">Uncharacterized protein</fullName>
    </submittedName>
</protein>
<gene>
    <name evidence="1" type="ORF">PHLCEN_2v4060</name>
</gene>
<accession>A0A2R6Q5G5</accession>
<keyword evidence="2" id="KW-1185">Reference proteome</keyword>
<dbReference type="OrthoDB" id="3223806at2759"/>
<dbReference type="EMBL" id="MLYV02000398">
    <property type="protein sequence ID" value="PSS02367.1"/>
    <property type="molecule type" value="Genomic_DNA"/>
</dbReference>
<sequence>MAGDAYGITEGAEFDVYGSEIWAEGERPLGTIKVSKCLVYTSEAIIAGGSKPFELSGQAFAFQTRVGVREDLRLYYAPPNPKLDDIKKQIQDLVQKMGIVSRSVVFVQDQMTPRDLDMDLVEDRITFRIGDRTCLNEGLNNMPYSIPLDIHRIRHVIHRAADFYWYLHRSSRRNAFVHKVHFQCTKLKEVHRYHGSKLQLTLVPEGENLIKGGIMTIEADEKTPYGFAVVNNSDIPLFVSVFYFDVSDLSIAPYYLPPTAKQGAVDPPLPAHGTLSIGFGPGGAQAQTYGLRPGQDVDVGYIKVFLTTEYIDYSVLEQDSPFDEHDRADASYKNRKPLVWEARLVAVVQRLFESGSLPCTE</sequence>
<dbReference type="Proteomes" id="UP000186601">
    <property type="component" value="Unassembled WGS sequence"/>
</dbReference>
<dbReference type="AlphaFoldDB" id="A0A2R6Q5G5"/>
<comment type="caution">
    <text evidence="1">The sequence shown here is derived from an EMBL/GenBank/DDBJ whole genome shotgun (WGS) entry which is preliminary data.</text>
</comment>
<evidence type="ECO:0000313" key="2">
    <source>
        <dbReference type="Proteomes" id="UP000186601"/>
    </source>
</evidence>
<evidence type="ECO:0000313" key="1">
    <source>
        <dbReference type="EMBL" id="PSS02367.1"/>
    </source>
</evidence>